<dbReference type="KEGG" id="bsau:DWV08_11635"/>
<organism evidence="8 10">
    <name type="scientific">Brachybacterium saurashtrense</name>
    <dbReference type="NCBI Taxonomy" id="556288"/>
    <lineage>
        <taxon>Bacteria</taxon>
        <taxon>Bacillati</taxon>
        <taxon>Actinomycetota</taxon>
        <taxon>Actinomycetes</taxon>
        <taxon>Micrococcales</taxon>
        <taxon>Dermabacteraceae</taxon>
        <taxon>Brachybacterium</taxon>
    </lineage>
</organism>
<dbReference type="Gene3D" id="1.50.10.100">
    <property type="entry name" value="Chondroitin AC/alginate lyase"/>
    <property type="match status" value="1"/>
</dbReference>
<evidence type="ECO:0000313" key="9">
    <source>
        <dbReference type="Proteomes" id="UP000254236"/>
    </source>
</evidence>
<dbReference type="AlphaFoldDB" id="A0A345YQJ3"/>
<dbReference type="SUPFAM" id="SSF48230">
    <property type="entry name" value="Chondroitin AC/alginate lyase"/>
    <property type="match status" value="1"/>
</dbReference>
<dbReference type="Proteomes" id="UP000254236">
    <property type="component" value="Chromosome"/>
</dbReference>
<evidence type="ECO:0000313" key="10">
    <source>
        <dbReference type="Proteomes" id="UP000282185"/>
    </source>
</evidence>
<evidence type="ECO:0000256" key="2">
    <source>
        <dbReference type="ARBA" id="ARBA00022729"/>
    </source>
</evidence>
<keyword evidence="3" id="KW-0574">Periplasm</keyword>
<dbReference type="Gene3D" id="2.70.98.70">
    <property type="match status" value="1"/>
</dbReference>
<sequence>MSLDLKAALRQTVATSYLQKDVDRLLAGRLKMAPHPEWELPEEPTWREDPFSDRNWCFQFHMLRWLEPLRRAAAKGDDAAFDMWLRWLTDWVEANPPEAPRSSWAWTDMSDGIRAQHLCQAAPMMAVRRPDLMPWLEHTIRVHAEHLADPHKMGNANHALHQQESLFVCGRVLGEKQLWQLAEARMCTLLHEQYDAQGVNAEGATAYHYNNFLWWERALERFDIEGLPRPDGADRHLHAPVEIAHATRPDGTLVPIGDTDTVDPRAITHPAIDYVTSNGARGTAPSETTAVYDAGLVLARSGWGSAERPYMDQTYYSVRFGPSRRVHGHPDGGSLTYSAQRTNWVVDLGKFQYGATTARNHVASRAAHTLVSLDGKAPRKDSTVSLVRSAFEPTHHDVELADDSFRGILLGRRVIYSTTGEYLIVLDSVDSARKVTAFQRWQLGPEITSSLNGSTAELGSENGVASLQSLGPDAEVTTVRGREDPFDGWVSRAWKSTEPATAIMFSRTGTSFRFLTVLGAAARNRPVATLVGESASALELTVDLESGRERVRLTPDQVSIYADPLLP</sequence>
<dbReference type="PANTHER" id="PTHR39210:SF1">
    <property type="entry name" value="HEPARIN-SULFATE LYASE"/>
    <property type="match status" value="1"/>
</dbReference>
<dbReference type="OrthoDB" id="4592556at2"/>
<keyword evidence="9" id="KW-1185">Reference proteome</keyword>
<dbReference type="EMBL" id="QSWH01000002">
    <property type="protein sequence ID" value="RRR23935.1"/>
    <property type="molecule type" value="Genomic_DNA"/>
</dbReference>
<keyword evidence="4" id="KW-0456">Lyase</keyword>
<protein>
    <submittedName>
        <fullName evidence="8">Uncharacterized protein</fullName>
    </submittedName>
</protein>
<dbReference type="InterPro" id="IPR008929">
    <property type="entry name" value="Chondroitin_lyas"/>
</dbReference>
<dbReference type="InterPro" id="IPR012480">
    <property type="entry name" value="Hepar_II_III_C"/>
</dbReference>
<evidence type="ECO:0000313" key="8">
    <source>
        <dbReference type="EMBL" id="RRR23935.1"/>
    </source>
</evidence>
<reference evidence="8 10" key="2">
    <citation type="submission" date="2018-08" db="EMBL/GenBank/DDBJ databases">
        <title>Brachybacterium saurashtrense DSM 23186.</title>
        <authorList>
            <person name="Li Y."/>
        </authorList>
    </citation>
    <scope>NUCLEOTIDE SEQUENCE [LARGE SCALE GENOMIC DNA]</scope>
    <source>
        <strain evidence="8 10">DSM 23186</strain>
    </source>
</reference>
<evidence type="ECO:0000259" key="5">
    <source>
        <dbReference type="Pfam" id="PF07940"/>
    </source>
</evidence>
<dbReference type="Pfam" id="PF16889">
    <property type="entry name" value="Hepar_II_III_N"/>
    <property type="match status" value="1"/>
</dbReference>
<evidence type="ECO:0000256" key="4">
    <source>
        <dbReference type="ARBA" id="ARBA00023239"/>
    </source>
</evidence>
<dbReference type="GO" id="GO:0042597">
    <property type="term" value="C:periplasmic space"/>
    <property type="evidence" value="ECO:0007669"/>
    <property type="project" value="UniProtKB-SubCell"/>
</dbReference>
<reference evidence="7 9" key="1">
    <citation type="submission" date="2018-07" db="EMBL/GenBank/DDBJ databases">
        <title>Brachybacterium saurashtrense DSM 23186 genome sequence.</title>
        <authorList>
            <person name="Guo L."/>
        </authorList>
    </citation>
    <scope>NUCLEOTIDE SEQUENCE [LARGE SCALE GENOMIC DNA]</scope>
    <source>
        <strain evidence="7 9">DSM 23186</strain>
    </source>
</reference>
<feature type="domain" description="Heparin-sulfate lyase N-terminal" evidence="6">
    <location>
        <begin position="42"/>
        <end position="209"/>
    </location>
</feature>
<accession>A0A345YQJ3</accession>
<dbReference type="RefSeq" id="WP_115413945.1">
    <property type="nucleotide sequence ID" value="NZ_CP031356.1"/>
</dbReference>
<proteinExistence type="predicted"/>
<evidence type="ECO:0000256" key="3">
    <source>
        <dbReference type="ARBA" id="ARBA00022764"/>
    </source>
</evidence>
<evidence type="ECO:0000313" key="7">
    <source>
        <dbReference type="EMBL" id="AXK46195.1"/>
    </source>
</evidence>
<evidence type="ECO:0000256" key="1">
    <source>
        <dbReference type="ARBA" id="ARBA00004418"/>
    </source>
</evidence>
<dbReference type="Proteomes" id="UP000282185">
    <property type="component" value="Unassembled WGS sequence"/>
</dbReference>
<keyword evidence="2" id="KW-0732">Signal</keyword>
<name>A0A345YQJ3_9MICO</name>
<gene>
    <name evidence="7" type="ORF">DWV08_11635</name>
    <name evidence="8" type="ORF">DXU92_03385</name>
</gene>
<dbReference type="Pfam" id="PF07940">
    <property type="entry name" value="Hepar_II_III_C"/>
    <property type="match status" value="1"/>
</dbReference>
<dbReference type="EMBL" id="CP031356">
    <property type="protein sequence ID" value="AXK46195.1"/>
    <property type="molecule type" value="Genomic_DNA"/>
</dbReference>
<comment type="subcellular location">
    <subcellularLocation>
        <location evidence="1">Periplasm</location>
    </subcellularLocation>
</comment>
<dbReference type="PANTHER" id="PTHR39210">
    <property type="entry name" value="HEPARIN-SULFATE LYASE"/>
    <property type="match status" value="1"/>
</dbReference>
<dbReference type="InterPro" id="IPR031680">
    <property type="entry name" value="Hepar_II_III_N"/>
</dbReference>
<evidence type="ECO:0000259" key="6">
    <source>
        <dbReference type="Pfam" id="PF16889"/>
    </source>
</evidence>
<dbReference type="GO" id="GO:0016829">
    <property type="term" value="F:lyase activity"/>
    <property type="evidence" value="ECO:0007669"/>
    <property type="project" value="UniProtKB-KW"/>
</dbReference>
<feature type="domain" description="Heparinase II/III-like C-terminal" evidence="5">
    <location>
        <begin position="301"/>
        <end position="495"/>
    </location>
</feature>